<dbReference type="OrthoDB" id="1778949at2"/>
<protein>
    <recommendedName>
        <fullName evidence="2">SHOCT domain-containing protein</fullName>
    </recommendedName>
</protein>
<feature type="domain" description="SHOCT" evidence="2">
    <location>
        <begin position="224"/>
        <end position="249"/>
    </location>
</feature>
<evidence type="ECO:0000313" key="4">
    <source>
        <dbReference type="Proteomes" id="UP000246058"/>
    </source>
</evidence>
<dbReference type="Pfam" id="PF09851">
    <property type="entry name" value="SHOCT"/>
    <property type="match status" value="1"/>
</dbReference>
<sequence length="252" mass="26084">MINDGPDHAAGLQAVADRYGVGLDAVRHLMHALERGQGSMAQFNHPDLGGMGQWSAGGMIMVGDMFNTELKARVSGLCNELAAALPPGGWSSGGAPGGQRGGGEWWPADLGHPSSTGSQNGMRYAYFPDSNRLAIESGTGVALYDTDGHHISGVSQSNGGVSFSGPQGAVAIEHLRRIGAEAEAAMRQPAEMPVSQPEAPQGYAPAPSYASPPSGASGDVLGTIERLSELHGRGVLTDQEFAEKKAELLARL</sequence>
<evidence type="ECO:0000313" key="3">
    <source>
        <dbReference type="EMBL" id="AWN35536.1"/>
    </source>
</evidence>
<dbReference type="KEGG" id="meti:DK427_07145"/>
<name>A0A2U8VQL6_9HYPH</name>
<evidence type="ECO:0000259" key="2">
    <source>
        <dbReference type="Pfam" id="PF09851"/>
    </source>
</evidence>
<dbReference type="Proteomes" id="UP000246058">
    <property type="component" value="Chromosome"/>
</dbReference>
<feature type="compositionally biased region" description="Low complexity" evidence="1">
    <location>
        <begin position="202"/>
        <end position="218"/>
    </location>
</feature>
<keyword evidence="4" id="KW-1185">Reference proteome</keyword>
<proteinExistence type="predicted"/>
<gene>
    <name evidence="3" type="ORF">DK427_07145</name>
</gene>
<organism evidence="3 4">
    <name type="scientific">Methylobacterium radiodurans</name>
    <dbReference type="NCBI Taxonomy" id="2202828"/>
    <lineage>
        <taxon>Bacteria</taxon>
        <taxon>Pseudomonadati</taxon>
        <taxon>Pseudomonadota</taxon>
        <taxon>Alphaproteobacteria</taxon>
        <taxon>Hyphomicrobiales</taxon>
        <taxon>Methylobacteriaceae</taxon>
        <taxon>Methylobacterium</taxon>
    </lineage>
</organism>
<dbReference type="AlphaFoldDB" id="A0A2U8VQL6"/>
<accession>A0A2U8VQL6</accession>
<dbReference type="RefSeq" id="WP_109950656.1">
    <property type="nucleotide sequence ID" value="NZ_CP029551.1"/>
</dbReference>
<dbReference type="EMBL" id="CP029551">
    <property type="protein sequence ID" value="AWN35536.1"/>
    <property type="molecule type" value="Genomic_DNA"/>
</dbReference>
<dbReference type="InterPro" id="IPR018649">
    <property type="entry name" value="SHOCT"/>
</dbReference>
<feature type="region of interest" description="Disordered" evidence="1">
    <location>
        <begin position="186"/>
        <end position="219"/>
    </location>
</feature>
<evidence type="ECO:0000256" key="1">
    <source>
        <dbReference type="SAM" id="MobiDB-lite"/>
    </source>
</evidence>
<reference evidence="3 4" key="1">
    <citation type="submission" date="2018-05" db="EMBL/GenBank/DDBJ databases">
        <title>Complete Genome Sequence of Methylobacterium sp. 17Sr1-43.</title>
        <authorList>
            <person name="Srinivasan S."/>
        </authorList>
    </citation>
    <scope>NUCLEOTIDE SEQUENCE [LARGE SCALE GENOMIC DNA]</scope>
    <source>
        <strain evidence="3 4">17Sr1-43</strain>
    </source>
</reference>